<reference evidence="5 6" key="1">
    <citation type="submission" date="2020-01" db="EMBL/GenBank/DDBJ databases">
        <title>Frigidibacter albus SP32T (=CGMCC 1.13995T).</title>
        <authorList>
            <person name="Liao X."/>
        </authorList>
    </citation>
    <scope>NUCLEOTIDE SEQUENCE [LARGE SCALE GENOMIC DNA]</scope>
    <source>
        <strain evidence="5 6">SP32</strain>
    </source>
</reference>
<dbReference type="EMBL" id="WWNR01000016">
    <property type="protein sequence ID" value="MZQ91128.1"/>
    <property type="molecule type" value="Genomic_DNA"/>
</dbReference>
<evidence type="ECO:0000259" key="4">
    <source>
        <dbReference type="PROSITE" id="PS51118"/>
    </source>
</evidence>
<evidence type="ECO:0000313" key="5">
    <source>
        <dbReference type="EMBL" id="MZQ91128.1"/>
    </source>
</evidence>
<dbReference type="Pfam" id="PF01638">
    <property type="entry name" value="HxlR"/>
    <property type="match status" value="2"/>
</dbReference>
<comment type="caution">
    <text evidence="5">The sequence shown here is derived from an EMBL/GenBank/DDBJ whole genome shotgun (WGS) entry which is preliminary data.</text>
</comment>
<dbReference type="PANTHER" id="PTHR33204:SF36">
    <property type="entry name" value="TRANSCRIPTIONAL REGULATORY PROTEIN"/>
    <property type="match status" value="1"/>
</dbReference>
<gene>
    <name evidence="5" type="ORF">GS660_18720</name>
</gene>
<dbReference type="InterPro" id="IPR002577">
    <property type="entry name" value="HTH_HxlR"/>
</dbReference>
<feature type="domain" description="HTH hxlR-type" evidence="4">
    <location>
        <begin position="182"/>
        <end position="278"/>
    </location>
</feature>
<evidence type="ECO:0000256" key="1">
    <source>
        <dbReference type="ARBA" id="ARBA00023015"/>
    </source>
</evidence>
<name>A0A6L8VL93_9RHOB</name>
<keyword evidence="1" id="KW-0805">Transcription regulation</keyword>
<dbReference type="Proteomes" id="UP000477083">
    <property type="component" value="Unassembled WGS sequence"/>
</dbReference>
<feature type="domain" description="HTH hxlR-type" evidence="4">
    <location>
        <begin position="19"/>
        <end position="115"/>
    </location>
</feature>
<keyword evidence="2" id="KW-0238">DNA-binding</keyword>
<sequence>MTDAQPAPSALPLQLQRHSSVRKAIDIVLDSWNFLILREAFFGVRRFDKFQSRLGIPRQTLSSRLNLLVEKQVLTIGHKAGEPGHKYFLTERGKDLFPAMLSLMEFGDTWLAAGALPPLQLIHTQCGSECHPMTVCSACFEPVEAWDVAPRDGPGAGFETVEARPRSRRSSDPTLLQRVRPCSVARALAIIGDRWSFLVLREGWTGVRRFEEMRENLGIAPNILTDRLNRLVEAEVFRRVPYGNGDRQEYRLTRKGMALYKPMIVMMVWGDRWLTDGKPPTRLRHKRCGRDFTAIVVCSECKEIITARDTGYILRYDLAD</sequence>
<dbReference type="InterPro" id="IPR036388">
    <property type="entry name" value="WH-like_DNA-bd_sf"/>
</dbReference>
<evidence type="ECO:0000256" key="2">
    <source>
        <dbReference type="ARBA" id="ARBA00023125"/>
    </source>
</evidence>
<dbReference type="Gene3D" id="1.10.10.10">
    <property type="entry name" value="Winged helix-like DNA-binding domain superfamily/Winged helix DNA-binding domain"/>
    <property type="match status" value="2"/>
</dbReference>
<dbReference type="InterPro" id="IPR036390">
    <property type="entry name" value="WH_DNA-bd_sf"/>
</dbReference>
<dbReference type="PROSITE" id="PS51118">
    <property type="entry name" value="HTH_HXLR"/>
    <property type="match status" value="2"/>
</dbReference>
<proteinExistence type="predicted"/>
<dbReference type="GO" id="GO:0003677">
    <property type="term" value="F:DNA binding"/>
    <property type="evidence" value="ECO:0007669"/>
    <property type="project" value="UniProtKB-KW"/>
</dbReference>
<keyword evidence="3" id="KW-0804">Transcription</keyword>
<accession>A0A6L8VL93</accession>
<dbReference type="RefSeq" id="WP_161348511.1">
    <property type="nucleotide sequence ID" value="NZ_BMGW01000016.1"/>
</dbReference>
<dbReference type="SUPFAM" id="SSF46785">
    <property type="entry name" value="Winged helix' DNA-binding domain"/>
    <property type="match status" value="2"/>
</dbReference>
<keyword evidence="6" id="KW-1185">Reference proteome</keyword>
<evidence type="ECO:0000256" key="3">
    <source>
        <dbReference type="ARBA" id="ARBA00023163"/>
    </source>
</evidence>
<evidence type="ECO:0000313" key="6">
    <source>
        <dbReference type="Proteomes" id="UP000477083"/>
    </source>
</evidence>
<dbReference type="OrthoDB" id="9782219at2"/>
<protein>
    <submittedName>
        <fullName evidence="5">Transcriptional regulator</fullName>
    </submittedName>
</protein>
<organism evidence="5 6">
    <name type="scientific">Frigidibacter albus</name>
    <dbReference type="NCBI Taxonomy" id="1465486"/>
    <lineage>
        <taxon>Bacteria</taxon>
        <taxon>Pseudomonadati</taxon>
        <taxon>Pseudomonadota</taxon>
        <taxon>Alphaproteobacteria</taxon>
        <taxon>Rhodobacterales</taxon>
        <taxon>Paracoccaceae</taxon>
        <taxon>Frigidibacter</taxon>
    </lineage>
</organism>
<dbReference type="PANTHER" id="PTHR33204">
    <property type="entry name" value="TRANSCRIPTIONAL REGULATOR, MARR FAMILY"/>
    <property type="match status" value="1"/>
</dbReference>
<dbReference type="AlphaFoldDB" id="A0A6L8VL93"/>